<evidence type="ECO:0000256" key="2">
    <source>
        <dbReference type="ARBA" id="ARBA00008017"/>
    </source>
</evidence>
<keyword evidence="6 8" id="KW-0472">Membrane</keyword>
<keyword evidence="3" id="KW-1003">Cell membrane</keyword>
<sequence>MSGILQTSTGGLGGVESALAALSELVPTFTGRLAVTFAIGVATMALLARTDRVHAAAPERLPSTAWHLLVTLGTMFLAATAGVAIVGVWGLSDELIGVFGPNYGPETIVQIGISLLFLIGAYTMTGLVRQLAEELAETRSSIGEHEGEIAFRVGQVTLYLLAFTIILALWDVNVGGILVGAGFLGIVVGMAARQTLGALLAGFVLMFSRPFEIGDWIQVGDYEGIVTDITIVNTRIQTFDGEYVMIPNDVVSSESLVNRSRKGRLRIEIEVGIDYDADPEHAAEVAKRAVSELDDPMNVPTPQVVLKRLDDSAVVLGVRYWIDNPSARRKWRSKTAVIGAVKEALEAEGIKIPFPQRELMGRSEEGGFVLAGDERPAEPQVEPTPDGGDGGGGDS</sequence>
<reference evidence="12 15" key="2">
    <citation type="journal article" date="2019" name="Nat. Commun.">
        <title>A new type of DNA phosphorothioation-based antiviral system in archaea.</title>
        <authorList>
            <person name="Xiong L."/>
            <person name="Liu S."/>
            <person name="Chen S."/>
            <person name="Xiao Y."/>
            <person name="Zhu B."/>
            <person name="Gao Y."/>
            <person name="Zhang Y."/>
            <person name="Chen B."/>
            <person name="Luo J."/>
            <person name="Deng Z."/>
            <person name="Chen X."/>
            <person name="Wang L."/>
            <person name="Chen S."/>
        </authorList>
    </citation>
    <scope>NUCLEOTIDE SEQUENCE [LARGE SCALE GENOMIC DNA]</scope>
    <source>
        <strain evidence="12 15">CGMCC 1.10331</strain>
    </source>
</reference>
<evidence type="ECO:0000256" key="8">
    <source>
        <dbReference type="SAM" id="Phobius"/>
    </source>
</evidence>
<dbReference type="KEGG" id="hlm:DV707_05480"/>
<dbReference type="InterPro" id="IPR011066">
    <property type="entry name" value="MscS_channel_C_sf"/>
</dbReference>
<dbReference type="Proteomes" id="UP000296733">
    <property type="component" value="Chromosome"/>
</dbReference>
<dbReference type="OrthoDB" id="31543at2157"/>
<evidence type="ECO:0000259" key="10">
    <source>
        <dbReference type="Pfam" id="PF21082"/>
    </source>
</evidence>
<keyword evidence="5 8" id="KW-1133">Transmembrane helix</keyword>
<dbReference type="InterPro" id="IPR006685">
    <property type="entry name" value="MscS_channel_2nd"/>
</dbReference>
<dbReference type="Gene3D" id="3.30.70.100">
    <property type="match status" value="1"/>
</dbReference>
<dbReference type="GO" id="GO:0008381">
    <property type="term" value="F:mechanosensitive monoatomic ion channel activity"/>
    <property type="evidence" value="ECO:0007669"/>
    <property type="project" value="InterPro"/>
</dbReference>
<evidence type="ECO:0000256" key="5">
    <source>
        <dbReference type="ARBA" id="ARBA00022989"/>
    </source>
</evidence>
<feature type="transmembrane region" description="Helical" evidence="8">
    <location>
        <begin position="108"/>
        <end position="128"/>
    </location>
</feature>
<evidence type="ECO:0000256" key="4">
    <source>
        <dbReference type="ARBA" id="ARBA00022692"/>
    </source>
</evidence>
<dbReference type="EMBL" id="CP031311">
    <property type="protein sequence ID" value="QCC47167.1"/>
    <property type="molecule type" value="Genomic_DNA"/>
</dbReference>
<dbReference type="SUPFAM" id="SSF82689">
    <property type="entry name" value="Mechanosensitive channel protein MscS (YggB), C-terminal domain"/>
    <property type="match status" value="1"/>
</dbReference>
<keyword evidence="14" id="KW-1185">Reference proteome</keyword>
<dbReference type="RefSeq" id="WP_103990231.1">
    <property type="nucleotide sequence ID" value="NZ_CP031311.1"/>
</dbReference>
<evidence type="ECO:0000256" key="3">
    <source>
        <dbReference type="ARBA" id="ARBA00022475"/>
    </source>
</evidence>
<dbReference type="Gene3D" id="1.10.287.1260">
    <property type="match status" value="1"/>
</dbReference>
<comment type="similarity">
    <text evidence="2">Belongs to the MscS (TC 1.A.23) family.</text>
</comment>
<organism evidence="13 14">
    <name type="scientific">Halobellus limi</name>
    <dbReference type="NCBI Taxonomy" id="699433"/>
    <lineage>
        <taxon>Archaea</taxon>
        <taxon>Methanobacteriati</taxon>
        <taxon>Methanobacteriota</taxon>
        <taxon>Stenosarchaea group</taxon>
        <taxon>Halobacteria</taxon>
        <taxon>Halobacteriales</taxon>
        <taxon>Haloferacaceae</taxon>
        <taxon>Halobellus</taxon>
    </lineage>
</organism>
<dbReference type="Proteomes" id="UP000236740">
    <property type="component" value="Unassembled WGS sequence"/>
</dbReference>
<name>A0A1H5U481_9EURY</name>
<dbReference type="GO" id="GO:0005886">
    <property type="term" value="C:plasma membrane"/>
    <property type="evidence" value="ECO:0007669"/>
    <property type="project" value="UniProtKB-SubCell"/>
</dbReference>
<dbReference type="InterPro" id="IPR049278">
    <property type="entry name" value="MS_channel_C"/>
</dbReference>
<dbReference type="Gene3D" id="2.30.30.60">
    <property type="match status" value="1"/>
</dbReference>
<feature type="domain" description="Mechanosensitive ion channel transmembrane helices 2/3" evidence="11">
    <location>
        <begin position="156"/>
        <end position="192"/>
    </location>
</feature>
<dbReference type="EMBL" id="FNVN01000001">
    <property type="protein sequence ID" value="SEF69041.1"/>
    <property type="molecule type" value="Genomic_DNA"/>
</dbReference>
<dbReference type="GeneID" id="39857517"/>
<evidence type="ECO:0000256" key="7">
    <source>
        <dbReference type="SAM" id="MobiDB-lite"/>
    </source>
</evidence>
<evidence type="ECO:0000313" key="12">
    <source>
        <dbReference type="EMBL" id="QCC47167.1"/>
    </source>
</evidence>
<feature type="transmembrane region" description="Helical" evidence="8">
    <location>
        <begin position="149"/>
        <end position="170"/>
    </location>
</feature>
<gene>
    <name evidence="12" type="ORF">DV707_05480</name>
    <name evidence="13" type="ORF">SAMN04488133_0455</name>
</gene>
<comment type="subcellular location">
    <subcellularLocation>
        <location evidence="1">Cell membrane</location>
        <topology evidence="1">Multi-pass membrane protein</topology>
    </subcellularLocation>
</comment>
<dbReference type="Pfam" id="PF21088">
    <property type="entry name" value="MS_channel_1st"/>
    <property type="match status" value="1"/>
</dbReference>
<dbReference type="InterPro" id="IPR023408">
    <property type="entry name" value="MscS_beta-dom_sf"/>
</dbReference>
<dbReference type="PROSITE" id="PS01246">
    <property type="entry name" value="UPF0003"/>
    <property type="match status" value="1"/>
</dbReference>
<evidence type="ECO:0000259" key="9">
    <source>
        <dbReference type="Pfam" id="PF00924"/>
    </source>
</evidence>
<dbReference type="InterPro" id="IPR045275">
    <property type="entry name" value="MscS_archaea/bacteria_type"/>
</dbReference>
<dbReference type="PANTHER" id="PTHR30221">
    <property type="entry name" value="SMALL-CONDUCTANCE MECHANOSENSITIVE CHANNEL"/>
    <property type="match status" value="1"/>
</dbReference>
<proteinExistence type="inferred from homology"/>
<feature type="domain" description="Mechanosensitive ion channel MscS C-terminal" evidence="10">
    <location>
        <begin position="267"/>
        <end position="352"/>
    </location>
</feature>
<feature type="transmembrane region" description="Helical" evidence="8">
    <location>
        <begin position="176"/>
        <end position="207"/>
    </location>
</feature>
<dbReference type="InterPro" id="IPR011014">
    <property type="entry name" value="MscS_channel_TM-2"/>
</dbReference>
<feature type="region of interest" description="Disordered" evidence="7">
    <location>
        <begin position="363"/>
        <end position="395"/>
    </location>
</feature>
<dbReference type="SUPFAM" id="SSF82861">
    <property type="entry name" value="Mechanosensitive channel protein MscS (YggB), transmembrane region"/>
    <property type="match status" value="1"/>
</dbReference>
<feature type="transmembrane region" description="Helical" evidence="8">
    <location>
        <begin position="68"/>
        <end position="88"/>
    </location>
</feature>
<evidence type="ECO:0000313" key="15">
    <source>
        <dbReference type="Proteomes" id="UP000296733"/>
    </source>
</evidence>
<keyword evidence="4 8" id="KW-0812">Transmembrane</keyword>
<evidence type="ECO:0000256" key="1">
    <source>
        <dbReference type="ARBA" id="ARBA00004651"/>
    </source>
</evidence>
<dbReference type="InterPro" id="IPR010920">
    <property type="entry name" value="LSM_dom_sf"/>
</dbReference>
<evidence type="ECO:0000256" key="6">
    <source>
        <dbReference type="ARBA" id="ARBA00023136"/>
    </source>
</evidence>
<dbReference type="AlphaFoldDB" id="A0A1H5U481"/>
<accession>A0A1H5U481</accession>
<protein>
    <submittedName>
        <fullName evidence="12">Mechanosensitive ion channel family protein</fullName>
    </submittedName>
    <submittedName>
        <fullName evidence="13">Small-conductance mechanosensitive channel</fullName>
    </submittedName>
</protein>
<dbReference type="Pfam" id="PF00924">
    <property type="entry name" value="MS_channel_2nd"/>
    <property type="match status" value="1"/>
</dbReference>
<dbReference type="SUPFAM" id="SSF50182">
    <property type="entry name" value="Sm-like ribonucleoproteins"/>
    <property type="match status" value="1"/>
</dbReference>
<feature type="transmembrane region" description="Helical" evidence="8">
    <location>
        <begin position="29"/>
        <end position="48"/>
    </location>
</feature>
<dbReference type="InterPro" id="IPR006686">
    <property type="entry name" value="MscS_channel_CS"/>
</dbReference>
<evidence type="ECO:0000313" key="13">
    <source>
        <dbReference type="EMBL" id="SEF69041.1"/>
    </source>
</evidence>
<dbReference type="PANTHER" id="PTHR30221:SF20">
    <property type="entry name" value="SMALL-CONDUCTANCE MECHANOSENSITIVE CHANNEL"/>
    <property type="match status" value="1"/>
</dbReference>
<evidence type="ECO:0000259" key="11">
    <source>
        <dbReference type="Pfam" id="PF21088"/>
    </source>
</evidence>
<dbReference type="InterPro" id="IPR049142">
    <property type="entry name" value="MS_channel_1st"/>
</dbReference>
<feature type="domain" description="Mechanosensitive ion channel MscS" evidence="9">
    <location>
        <begin position="198"/>
        <end position="261"/>
    </location>
</feature>
<evidence type="ECO:0000313" key="14">
    <source>
        <dbReference type="Proteomes" id="UP000236740"/>
    </source>
</evidence>
<dbReference type="Pfam" id="PF21082">
    <property type="entry name" value="MS_channel_3rd"/>
    <property type="match status" value="1"/>
</dbReference>
<reference evidence="13 14" key="1">
    <citation type="submission" date="2016-10" db="EMBL/GenBank/DDBJ databases">
        <authorList>
            <person name="de Groot N.N."/>
        </authorList>
    </citation>
    <scope>NUCLEOTIDE SEQUENCE [LARGE SCALE GENOMIC DNA]</scope>
    <source>
        <strain evidence="13 14">CGMCC 1.10331</strain>
    </source>
</reference>